<dbReference type="Gene3D" id="3.30.1330.30">
    <property type="match status" value="1"/>
</dbReference>
<proteinExistence type="predicted"/>
<evidence type="ECO:0000256" key="1">
    <source>
        <dbReference type="ARBA" id="ARBA00022603"/>
    </source>
</evidence>
<keyword evidence="2 4" id="KW-0808">Transferase</keyword>
<dbReference type="GO" id="GO:0032259">
    <property type="term" value="P:methylation"/>
    <property type="evidence" value="ECO:0007669"/>
    <property type="project" value="UniProtKB-KW"/>
</dbReference>
<reference evidence="4 5" key="1">
    <citation type="submission" date="2017-10" db="EMBL/GenBank/DDBJ databases">
        <title>Novel microbial diversity and functional potential in the marine mammal oral microbiome.</title>
        <authorList>
            <person name="Dudek N.K."/>
            <person name="Sun C.L."/>
            <person name="Burstein D."/>
            <person name="Kantor R.S."/>
            <person name="Aliaga Goltsman D.S."/>
            <person name="Bik E.M."/>
            <person name="Thomas B.C."/>
            <person name="Banfield J.F."/>
            <person name="Relman D.A."/>
        </authorList>
    </citation>
    <scope>NUCLEOTIDE SEQUENCE [LARGE SCALE GENOMIC DNA]</scope>
    <source>
        <strain evidence="4">DOLJORAL78_61_10</strain>
    </source>
</reference>
<gene>
    <name evidence="4" type="ORF">CSA55_03635</name>
</gene>
<feature type="domain" description="tRNA/rRNA methyltransferase SpoU type" evidence="3">
    <location>
        <begin position="124"/>
        <end position="265"/>
    </location>
</feature>
<evidence type="ECO:0000256" key="2">
    <source>
        <dbReference type="ARBA" id="ARBA00022679"/>
    </source>
</evidence>
<keyword evidence="1 4" id="KW-0489">Methyltransferase</keyword>
<dbReference type="Gene3D" id="3.40.1280.10">
    <property type="match status" value="1"/>
</dbReference>
<evidence type="ECO:0000313" key="5">
    <source>
        <dbReference type="Proteomes" id="UP000230914"/>
    </source>
</evidence>
<dbReference type="InterPro" id="IPR029064">
    <property type="entry name" value="Ribosomal_eL30-like_sf"/>
</dbReference>
<sequence>MTDFVFIERADDERIARFRLRERGLASRAERRDDAGAGLFLAEGDLVVERALTAGCVPVAALADAHHTPAIATQLANAGAEVYVGGDELRALVTGLGMPHPIIALFARPPRPSADDLTAHANRLVVIEAVDNPVNVGSIVRNAAALGWDGLLADHTSADPLSRRALRVAMGTAFSLPHARTTQLTEVIAHHREQDPAMTWYALTPSPDAVDITEITPTGRRALLIGSERSGLSDELLKITQPVRIPMAHGVDSLNAAAAAAVACYALR</sequence>
<comment type="caution">
    <text evidence="4">The sequence shown here is derived from an EMBL/GenBank/DDBJ whole genome shotgun (WGS) entry which is preliminary data.</text>
</comment>
<organism evidence="4 5">
    <name type="scientific">Ilumatobacter coccineus</name>
    <dbReference type="NCBI Taxonomy" id="467094"/>
    <lineage>
        <taxon>Bacteria</taxon>
        <taxon>Bacillati</taxon>
        <taxon>Actinomycetota</taxon>
        <taxon>Acidimicrobiia</taxon>
        <taxon>Acidimicrobiales</taxon>
        <taxon>Ilumatobacteraceae</taxon>
        <taxon>Ilumatobacter</taxon>
    </lineage>
</organism>
<dbReference type="AlphaFoldDB" id="A0A2G6K9G2"/>
<dbReference type="Pfam" id="PF00588">
    <property type="entry name" value="SpoU_methylase"/>
    <property type="match status" value="1"/>
</dbReference>
<dbReference type="GO" id="GO:0003723">
    <property type="term" value="F:RNA binding"/>
    <property type="evidence" value="ECO:0007669"/>
    <property type="project" value="InterPro"/>
</dbReference>
<protein>
    <submittedName>
        <fullName evidence="4">rRNA methyltransferase</fullName>
    </submittedName>
</protein>
<dbReference type="SUPFAM" id="SSF75217">
    <property type="entry name" value="alpha/beta knot"/>
    <property type="match status" value="1"/>
</dbReference>
<dbReference type="InterPro" id="IPR029026">
    <property type="entry name" value="tRNA_m1G_MTases_N"/>
</dbReference>
<dbReference type="InterPro" id="IPR001537">
    <property type="entry name" value="SpoU_MeTrfase"/>
</dbReference>
<dbReference type="PANTHER" id="PTHR43191">
    <property type="entry name" value="RRNA METHYLTRANSFERASE 3"/>
    <property type="match status" value="1"/>
</dbReference>
<dbReference type="SUPFAM" id="SSF55315">
    <property type="entry name" value="L30e-like"/>
    <property type="match status" value="1"/>
</dbReference>
<evidence type="ECO:0000259" key="3">
    <source>
        <dbReference type="Pfam" id="PF00588"/>
    </source>
</evidence>
<dbReference type="GO" id="GO:0008173">
    <property type="term" value="F:RNA methyltransferase activity"/>
    <property type="evidence" value="ECO:0007669"/>
    <property type="project" value="InterPro"/>
</dbReference>
<evidence type="ECO:0000313" key="4">
    <source>
        <dbReference type="EMBL" id="PIE32275.1"/>
    </source>
</evidence>
<accession>A0A2G6K9G2</accession>
<dbReference type="GO" id="GO:0006396">
    <property type="term" value="P:RNA processing"/>
    <property type="evidence" value="ECO:0007669"/>
    <property type="project" value="InterPro"/>
</dbReference>
<dbReference type="CDD" id="cd18095">
    <property type="entry name" value="SpoU-like_rRNA-MTase"/>
    <property type="match status" value="1"/>
</dbReference>
<dbReference type="PANTHER" id="PTHR43191:SF12">
    <property type="entry name" value="RRNA METHYLASE"/>
    <property type="match status" value="1"/>
</dbReference>
<name>A0A2G6K9G2_9ACTN</name>
<dbReference type="Proteomes" id="UP000230914">
    <property type="component" value="Unassembled WGS sequence"/>
</dbReference>
<dbReference type="InterPro" id="IPR051259">
    <property type="entry name" value="rRNA_Methyltransferase"/>
</dbReference>
<dbReference type="EMBL" id="PDSL01000051">
    <property type="protein sequence ID" value="PIE32275.1"/>
    <property type="molecule type" value="Genomic_DNA"/>
</dbReference>
<dbReference type="InterPro" id="IPR029028">
    <property type="entry name" value="Alpha/beta_knot_MTases"/>
</dbReference>